<evidence type="ECO:0000259" key="2">
    <source>
        <dbReference type="PROSITE" id="PS50853"/>
    </source>
</evidence>
<dbReference type="InterPro" id="IPR050713">
    <property type="entry name" value="RTP_Phos/Ushers"/>
</dbReference>
<feature type="compositionally biased region" description="Basic and acidic residues" evidence="1">
    <location>
        <begin position="1"/>
        <end position="23"/>
    </location>
</feature>
<proteinExistence type="predicted"/>
<protein>
    <submittedName>
        <fullName evidence="3">(Atlantic silverside) hypothetical protein</fullName>
    </submittedName>
</protein>
<dbReference type="SMART" id="SM00060">
    <property type="entry name" value="FN3"/>
    <property type="match status" value="2"/>
</dbReference>
<dbReference type="InterPro" id="IPR003961">
    <property type="entry name" value="FN3_dom"/>
</dbReference>
<dbReference type="AlphaFoldDB" id="A0A8S4A7T3"/>
<dbReference type="InterPro" id="IPR013783">
    <property type="entry name" value="Ig-like_fold"/>
</dbReference>
<feature type="domain" description="Fibronectin type-III" evidence="2">
    <location>
        <begin position="176"/>
        <end position="265"/>
    </location>
</feature>
<feature type="region of interest" description="Disordered" evidence="1">
    <location>
        <begin position="55"/>
        <end position="76"/>
    </location>
</feature>
<feature type="region of interest" description="Disordered" evidence="1">
    <location>
        <begin position="164"/>
        <end position="184"/>
    </location>
</feature>
<dbReference type="Pfam" id="PF00041">
    <property type="entry name" value="fn3"/>
    <property type="match status" value="1"/>
</dbReference>
<sequence length="283" mass="31160">MKESDQTLKTKAEEESGEEREMWKNMQWVKKKNQRKRMAIQMGGFHKRCVAIEEKRKDTKTKQKRKVPTSVPPPTKVQSINGFSAQVSWASPTDDIRGLIDRYELKAYEKDHPEVPPIKAIYLANGNFTGVVTGLTPSTQYIVTVSACSPAGCAESLINDRGDNNLRSSLTTPEEVPDAVSTPSVVSSPSSLSVTWGPPARPNGGITEYLLYHNNRMVYRGKSQQHNITGLDVYSTHLLVLSACTSVGCTNSSRATALTSQLPPGPLQPPTLTLLDSRTIFVE</sequence>
<reference evidence="3" key="1">
    <citation type="submission" date="2021-05" db="EMBL/GenBank/DDBJ databases">
        <authorList>
            <person name="Tigano A."/>
        </authorList>
    </citation>
    <scope>NUCLEOTIDE SEQUENCE</scope>
</reference>
<gene>
    <name evidence="3" type="ORF">MMEN_LOCUS415</name>
</gene>
<accession>A0A8S4A7T3</accession>
<dbReference type="PANTHER" id="PTHR46957">
    <property type="entry name" value="CYTOKINE RECEPTOR"/>
    <property type="match status" value="1"/>
</dbReference>
<feature type="region of interest" description="Disordered" evidence="1">
    <location>
        <begin position="1"/>
        <end position="30"/>
    </location>
</feature>
<evidence type="ECO:0000313" key="4">
    <source>
        <dbReference type="Proteomes" id="UP000677803"/>
    </source>
</evidence>
<evidence type="ECO:0000256" key="1">
    <source>
        <dbReference type="SAM" id="MobiDB-lite"/>
    </source>
</evidence>
<dbReference type="InterPro" id="IPR036116">
    <property type="entry name" value="FN3_sf"/>
</dbReference>
<dbReference type="SUPFAM" id="SSF49265">
    <property type="entry name" value="Fibronectin type III"/>
    <property type="match status" value="1"/>
</dbReference>
<organism evidence="3 4">
    <name type="scientific">Menidia menidia</name>
    <name type="common">Atlantic silverside</name>
    <dbReference type="NCBI Taxonomy" id="238744"/>
    <lineage>
        <taxon>Eukaryota</taxon>
        <taxon>Metazoa</taxon>
        <taxon>Chordata</taxon>
        <taxon>Craniata</taxon>
        <taxon>Vertebrata</taxon>
        <taxon>Euteleostomi</taxon>
        <taxon>Actinopterygii</taxon>
        <taxon>Neopterygii</taxon>
        <taxon>Teleostei</taxon>
        <taxon>Neoteleostei</taxon>
        <taxon>Acanthomorphata</taxon>
        <taxon>Ovalentaria</taxon>
        <taxon>Atherinomorphae</taxon>
        <taxon>Atheriniformes</taxon>
        <taxon>Atherinopsidae</taxon>
        <taxon>Menidiinae</taxon>
        <taxon>Menidia</taxon>
    </lineage>
</organism>
<name>A0A8S4A7T3_9TELE</name>
<dbReference type="Gene3D" id="2.60.40.10">
    <property type="entry name" value="Immunoglobulins"/>
    <property type="match status" value="2"/>
</dbReference>
<dbReference type="OrthoDB" id="5984158at2759"/>
<comment type="caution">
    <text evidence="3">The sequence shown here is derived from an EMBL/GenBank/DDBJ whole genome shotgun (WGS) entry which is preliminary data.</text>
</comment>
<dbReference type="PANTHER" id="PTHR46957:SF7">
    <property type="entry name" value="USHERIN"/>
    <property type="match status" value="1"/>
</dbReference>
<feature type="domain" description="Fibronectin type-III" evidence="2">
    <location>
        <begin position="71"/>
        <end position="175"/>
    </location>
</feature>
<dbReference type="CDD" id="cd00063">
    <property type="entry name" value="FN3"/>
    <property type="match status" value="1"/>
</dbReference>
<evidence type="ECO:0000313" key="3">
    <source>
        <dbReference type="EMBL" id="CAG5853739.1"/>
    </source>
</evidence>
<dbReference type="EMBL" id="CAJRST010000001">
    <property type="protein sequence ID" value="CAG5853739.1"/>
    <property type="molecule type" value="Genomic_DNA"/>
</dbReference>
<dbReference type="Proteomes" id="UP000677803">
    <property type="component" value="Unassembled WGS sequence"/>
</dbReference>
<keyword evidence="4" id="KW-1185">Reference proteome</keyword>
<dbReference type="PROSITE" id="PS50853">
    <property type="entry name" value="FN3"/>
    <property type="match status" value="2"/>
</dbReference>